<dbReference type="EMBL" id="NJHN03000031">
    <property type="protein sequence ID" value="KAH9423782.1"/>
    <property type="molecule type" value="Genomic_DNA"/>
</dbReference>
<keyword evidence="1" id="KW-0812">Transmembrane</keyword>
<reference evidence="2 3" key="1">
    <citation type="journal article" date="2018" name="J. Allergy Clin. Immunol.">
        <title>High-quality assembly of Dermatophagoides pteronyssinus genome and transcriptome reveals a wide range of novel allergens.</title>
        <authorList>
            <person name="Liu X.Y."/>
            <person name="Yang K.Y."/>
            <person name="Wang M.Q."/>
            <person name="Kwok J.S."/>
            <person name="Zeng X."/>
            <person name="Yang Z."/>
            <person name="Xiao X.J."/>
            <person name="Lau C.P."/>
            <person name="Li Y."/>
            <person name="Huang Z.M."/>
            <person name="Ba J.G."/>
            <person name="Yim A.K."/>
            <person name="Ouyang C.Y."/>
            <person name="Ngai S.M."/>
            <person name="Chan T.F."/>
            <person name="Leung E.L."/>
            <person name="Liu L."/>
            <person name="Liu Z.G."/>
            <person name="Tsui S.K."/>
        </authorList>
    </citation>
    <scope>NUCLEOTIDE SEQUENCE [LARGE SCALE GENOMIC DNA]</scope>
    <source>
        <strain evidence="2">Derp</strain>
    </source>
</reference>
<evidence type="ECO:0000313" key="2">
    <source>
        <dbReference type="EMBL" id="KAH9423782.1"/>
    </source>
</evidence>
<reference evidence="2 3" key="2">
    <citation type="journal article" date="2022" name="Mol. Biol. Evol.">
        <title>Comparative Genomics Reveals Insights into the Divergent Evolution of Astigmatic Mites and Household Pest Adaptations.</title>
        <authorList>
            <person name="Xiong Q."/>
            <person name="Wan A.T."/>
            <person name="Liu X."/>
            <person name="Fung C.S."/>
            <person name="Xiao X."/>
            <person name="Malainual N."/>
            <person name="Hou J."/>
            <person name="Wang L."/>
            <person name="Wang M."/>
            <person name="Yang K.Y."/>
            <person name="Cui Y."/>
            <person name="Leung E.L."/>
            <person name="Nong W."/>
            <person name="Shin S.K."/>
            <person name="Au S.W."/>
            <person name="Jeong K.Y."/>
            <person name="Chew F.T."/>
            <person name="Hui J.H."/>
            <person name="Leung T.F."/>
            <person name="Tungtrongchitr A."/>
            <person name="Zhong N."/>
            <person name="Liu Z."/>
            <person name="Tsui S.K."/>
        </authorList>
    </citation>
    <scope>NUCLEOTIDE SEQUENCE [LARGE SCALE GENOMIC DNA]</scope>
    <source>
        <strain evidence="2">Derp</strain>
    </source>
</reference>
<keyword evidence="1" id="KW-0472">Membrane</keyword>
<organism evidence="2 3">
    <name type="scientific">Dermatophagoides pteronyssinus</name>
    <name type="common">European house dust mite</name>
    <dbReference type="NCBI Taxonomy" id="6956"/>
    <lineage>
        <taxon>Eukaryota</taxon>
        <taxon>Metazoa</taxon>
        <taxon>Ecdysozoa</taxon>
        <taxon>Arthropoda</taxon>
        <taxon>Chelicerata</taxon>
        <taxon>Arachnida</taxon>
        <taxon>Acari</taxon>
        <taxon>Acariformes</taxon>
        <taxon>Sarcoptiformes</taxon>
        <taxon>Astigmata</taxon>
        <taxon>Psoroptidia</taxon>
        <taxon>Analgoidea</taxon>
        <taxon>Pyroglyphidae</taxon>
        <taxon>Dermatophagoidinae</taxon>
        <taxon>Dermatophagoides</taxon>
    </lineage>
</organism>
<evidence type="ECO:0000313" key="3">
    <source>
        <dbReference type="Proteomes" id="UP000887458"/>
    </source>
</evidence>
<dbReference type="Proteomes" id="UP000887458">
    <property type="component" value="Unassembled WGS sequence"/>
</dbReference>
<feature type="transmembrane region" description="Helical" evidence="1">
    <location>
        <begin position="63"/>
        <end position="84"/>
    </location>
</feature>
<keyword evidence="3" id="KW-1185">Reference proteome</keyword>
<evidence type="ECO:0008006" key="4">
    <source>
        <dbReference type="Google" id="ProtNLM"/>
    </source>
</evidence>
<comment type="caution">
    <text evidence="2">The sequence shown here is derived from an EMBL/GenBank/DDBJ whole genome shotgun (WGS) entry which is preliminary data.</text>
</comment>
<gene>
    <name evidence="2" type="ORF">DERP_005363</name>
</gene>
<keyword evidence="1" id="KW-1133">Transmembrane helix</keyword>
<sequence length="110" mass="12471">MLFPPVLISSKRALCVELDNVRFARSHAVRKRRSEQTSNVPPPRSKINTLRSRLSVFFLSNPYAIAAAVGSFIIHFQGFIIFIYQNFNCASKLKLILSIVDDDDIDDDVD</sequence>
<evidence type="ECO:0000256" key="1">
    <source>
        <dbReference type="SAM" id="Phobius"/>
    </source>
</evidence>
<name>A0ABQ8JMS3_DERPT</name>
<protein>
    <recommendedName>
        <fullName evidence="4">Transmembrane protein</fullName>
    </recommendedName>
</protein>
<accession>A0ABQ8JMS3</accession>
<proteinExistence type="predicted"/>